<sequence length="212" mass="24065">IKLQESPEDMPAGQTPHTVILFAHNDLVDKVQPGDRVNVTGIYRAVPIRVNQRVSNVKSVYKTHIDVIHYQKTDAKRLHGLSEEAEQKLFSEKRVELLKELSRKPDIYERLASALAPSIYEHEDIKKGILLQLFGGTRKDFSHTGRGKFRAEINILLCGDPDHETRQLVLQTGARVLSDNGICCIDEFDKMNKSIRSVLHEVMEQQTLSIAK</sequence>
<name>A0ABM0Q4D4_GALVR</name>
<dbReference type="SUPFAM" id="SSF52540">
    <property type="entry name" value="P-loop containing nucleoside triphosphate hydrolases"/>
    <property type="match status" value="1"/>
</dbReference>
<dbReference type="InterPro" id="IPR012340">
    <property type="entry name" value="NA-bd_OB-fold"/>
</dbReference>
<dbReference type="Proteomes" id="UP000694923">
    <property type="component" value="Unplaced"/>
</dbReference>
<reference evidence="13" key="1">
    <citation type="submission" date="2025-08" db="UniProtKB">
        <authorList>
            <consortium name="RefSeq"/>
        </authorList>
    </citation>
    <scope>IDENTIFICATION</scope>
</reference>
<dbReference type="PROSITE" id="PS50051">
    <property type="entry name" value="MCM_2"/>
    <property type="match status" value="1"/>
</dbReference>
<feature type="domain" description="MCM C-terminal AAA(+) ATPase" evidence="11">
    <location>
        <begin position="107"/>
        <end position="212"/>
    </location>
</feature>
<dbReference type="SMART" id="SM00350">
    <property type="entry name" value="MCM"/>
    <property type="match status" value="1"/>
</dbReference>
<dbReference type="PANTHER" id="PTHR11630">
    <property type="entry name" value="DNA REPLICATION LICENSING FACTOR MCM FAMILY MEMBER"/>
    <property type="match status" value="1"/>
</dbReference>
<evidence type="ECO:0000259" key="11">
    <source>
        <dbReference type="PROSITE" id="PS50051"/>
    </source>
</evidence>
<evidence type="ECO:0000256" key="8">
    <source>
        <dbReference type="ARBA" id="ARBA00022840"/>
    </source>
</evidence>
<proteinExistence type="inferred from homology"/>
<dbReference type="Gene3D" id="2.40.50.140">
    <property type="entry name" value="Nucleic acid-binding proteins"/>
    <property type="match status" value="1"/>
</dbReference>
<keyword evidence="7" id="KW-0378">Hydrolase</keyword>
<keyword evidence="4" id="KW-0158">Chromosome</keyword>
<feature type="non-terminal residue" evidence="13">
    <location>
        <position position="1"/>
    </location>
</feature>
<dbReference type="InterPro" id="IPR018525">
    <property type="entry name" value="MCM_CS"/>
</dbReference>
<evidence type="ECO:0000256" key="3">
    <source>
        <dbReference type="ARBA" id="ARBA00012551"/>
    </source>
</evidence>
<dbReference type="RefSeq" id="XP_008563225.1">
    <property type="nucleotide sequence ID" value="XM_008565003.1"/>
</dbReference>
<evidence type="ECO:0000313" key="13">
    <source>
        <dbReference type="RefSeq" id="XP_008563225.1"/>
    </source>
</evidence>
<dbReference type="PROSITE" id="PS00847">
    <property type="entry name" value="MCM_1"/>
    <property type="match status" value="1"/>
</dbReference>
<evidence type="ECO:0000256" key="10">
    <source>
        <dbReference type="ARBA" id="ARBA00048432"/>
    </source>
</evidence>
<dbReference type="Pfam" id="PF00493">
    <property type="entry name" value="MCM"/>
    <property type="match status" value="2"/>
</dbReference>
<keyword evidence="5" id="KW-0235">DNA replication</keyword>
<keyword evidence="6" id="KW-0547">Nucleotide-binding</keyword>
<protein>
    <recommendedName>
        <fullName evidence="3">DNA helicase</fullName>
        <ecNumber evidence="3">3.6.4.12</ecNumber>
    </recommendedName>
</protein>
<evidence type="ECO:0000313" key="12">
    <source>
        <dbReference type="Proteomes" id="UP000694923"/>
    </source>
</evidence>
<evidence type="ECO:0000256" key="5">
    <source>
        <dbReference type="ARBA" id="ARBA00022705"/>
    </source>
</evidence>
<dbReference type="EC" id="3.6.4.12" evidence="3"/>
<evidence type="ECO:0000256" key="9">
    <source>
        <dbReference type="ARBA" id="ARBA00023306"/>
    </source>
</evidence>
<dbReference type="InterPro" id="IPR031327">
    <property type="entry name" value="MCM"/>
</dbReference>
<dbReference type="Gene3D" id="3.40.50.300">
    <property type="entry name" value="P-loop containing nucleotide triphosphate hydrolases"/>
    <property type="match status" value="2"/>
</dbReference>
<keyword evidence="12" id="KW-1185">Reference proteome</keyword>
<keyword evidence="8" id="KW-0067">ATP-binding</keyword>
<comment type="catalytic activity">
    <reaction evidence="10">
        <text>ATP + H2O = ADP + phosphate + H(+)</text>
        <dbReference type="Rhea" id="RHEA:13065"/>
        <dbReference type="ChEBI" id="CHEBI:15377"/>
        <dbReference type="ChEBI" id="CHEBI:15378"/>
        <dbReference type="ChEBI" id="CHEBI:30616"/>
        <dbReference type="ChEBI" id="CHEBI:43474"/>
        <dbReference type="ChEBI" id="CHEBI:456216"/>
        <dbReference type="EC" id="3.6.4.12"/>
    </reaction>
    <physiologicalReaction direction="left-to-right" evidence="10">
        <dbReference type="Rhea" id="RHEA:13066"/>
    </physiologicalReaction>
</comment>
<dbReference type="Pfam" id="PF17207">
    <property type="entry name" value="MCM_OB"/>
    <property type="match status" value="1"/>
</dbReference>
<organism evidence="12 13">
    <name type="scientific">Galeopterus variegatus</name>
    <name type="common">Malayan flying lemur</name>
    <name type="synonym">Cynocephalus variegatus</name>
    <dbReference type="NCBI Taxonomy" id="482537"/>
    <lineage>
        <taxon>Eukaryota</taxon>
        <taxon>Metazoa</taxon>
        <taxon>Chordata</taxon>
        <taxon>Craniata</taxon>
        <taxon>Vertebrata</taxon>
        <taxon>Euteleostomi</taxon>
        <taxon>Mammalia</taxon>
        <taxon>Eutheria</taxon>
        <taxon>Euarchontoglires</taxon>
        <taxon>Dermoptera</taxon>
        <taxon>Cynocephalidae</taxon>
        <taxon>Galeopterus</taxon>
    </lineage>
</organism>
<feature type="non-terminal residue" evidence="13">
    <location>
        <position position="212"/>
    </location>
</feature>
<dbReference type="PANTHER" id="PTHR11630:SF66">
    <property type="entry name" value="DNA REPLICATION LICENSING FACTOR MCM4"/>
    <property type="match status" value="1"/>
</dbReference>
<accession>A0ABM0Q4D4</accession>
<dbReference type="GeneID" id="103583773"/>
<evidence type="ECO:0000256" key="4">
    <source>
        <dbReference type="ARBA" id="ARBA00022454"/>
    </source>
</evidence>
<evidence type="ECO:0000256" key="2">
    <source>
        <dbReference type="ARBA" id="ARBA00008010"/>
    </source>
</evidence>
<gene>
    <name evidence="13" type="primary">LOC103583773</name>
</gene>
<keyword evidence="7" id="KW-0347">Helicase</keyword>
<keyword evidence="9" id="KW-0131">Cell cycle</keyword>
<evidence type="ECO:0000256" key="7">
    <source>
        <dbReference type="ARBA" id="ARBA00022806"/>
    </source>
</evidence>
<evidence type="ECO:0000256" key="1">
    <source>
        <dbReference type="ARBA" id="ARBA00004286"/>
    </source>
</evidence>
<dbReference type="InterPro" id="IPR033762">
    <property type="entry name" value="MCM_OB"/>
</dbReference>
<dbReference type="InterPro" id="IPR027417">
    <property type="entry name" value="P-loop_NTPase"/>
</dbReference>
<dbReference type="SUPFAM" id="SSF50249">
    <property type="entry name" value="Nucleic acid-binding proteins"/>
    <property type="match status" value="1"/>
</dbReference>
<evidence type="ECO:0000256" key="6">
    <source>
        <dbReference type="ARBA" id="ARBA00022741"/>
    </source>
</evidence>
<comment type="subcellular location">
    <subcellularLocation>
        <location evidence="1">Chromosome</location>
    </subcellularLocation>
</comment>
<comment type="similarity">
    <text evidence="2">Belongs to the MCM family.</text>
</comment>
<dbReference type="InterPro" id="IPR001208">
    <property type="entry name" value="MCM_dom"/>
</dbReference>